<evidence type="ECO:0000256" key="6">
    <source>
        <dbReference type="RuleBase" id="RU000394"/>
    </source>
</evidence>
<comment type="similarity">
    <text evidence="5 6">Belongs to the TRAFAC class myosin-kinesin ATPase superfamily. Kinesin family.</text>
</comment>
<dbReference type="GO" id="GO:0005871">
    <property type="term" value="C:kinesin complex"/>
    <property type="evidence" value="ECO:0000318"/>
    <property type="project" value="GO_Central"/>
</dbReference>
<keyword evidence="2 5" id="KW-0547">Nucleotide-binding</keyword>
<keyword evidence="3 5" id="KW-0067">ATP-binding</keyword>
<evidence type="ECO:0000259" key="8">
    <source>
        <dbReference type="PROSITE" id="PS50067"/>
    </source>
</evidence>
<dbReference type="OMA" id="GRDESHK"/>
<feature type="domain" description="Kinesin motor" evidence="8">
    <location>
        <begin position="37"/>
        <end position="379"/>
    </location>
</feature>
<evidence type="ECO:0000313" key="10">
    <source>
        <dbReference type="Proteomes" id="UP000007241"/>
    </source>
</evidence>
<dbReference type="PANTHER" id="PTHR47969:SF9">
    <property type="entry name" value="KINESIN-LIKE PROTEIN"/>
    <property type="match status" value="1"/>
</dbReference>
<dbReference type="GO" id="GO:0016887">
    <property type="term" value="F:ATP hydrolysis activity"/>
    <property type="evidence" value="ECO:0000318"/>
    <property type="project" value="GO_Central"/>
</dbReference>
<reference evidence="9 10" key="1">
    <citation type="submission" date="2009-12" db="EMBL/GenBank/DDBJ databases">
        <title>The draft genome of Batrachochytrium dendrobatidis.</title>
        <authorList>
            <consortium name="US DOE Joint Genome Institute (JGI-PGF)"/>
            <person name="Kuo A."/>
            <person name="Salamov A."/>
            <person name="Schmutz J."/>
            <person name="Lucas S."/>
            <person name="Pitluck S."/>
            <person name="Rosenblum E."/>
            <person name="Stajich J."/>
            <person name="Eisen M."/>
            <person name="Grigoriev I.V."/>
        </authorList>
    </citation>
    <scope>NUCLEOTIDE SEQUENCE [LARGE SCALE GENOMIC DNA]</scope>
    <source>
        <strain evidence="10">JAM81 / FGSC 10211</strain>
    </source>
</reference>
<dbReference type="CDD" id="cd00106">
    <property type="entry name" value="KISc"/>
    <property type="match status" value="1"/>
</dbReference>
<name>F4NRS7_BATDJ</name>
<dbReference type="SUPFAM" id="SSF52540">
    <property type="entry name" value="P-loop containing nucleoside triphosphate hydrolases"/>
    <property type="match status" value="1"/>
</dbReference>
<dbReference type="SUPFAM" id="SSF47781">
    <property type="entry name" value="RuvA domain 2-like"/>
    <property type="match status" value="1"/>
</dbReference>
<evidence type="ECO:0000256" key="1">
    <source>
        <dbReference type="ARBA" id="ARBA00022701"/>
    </source>
</evidence>
<dbReference type="RefSeq" id="XP_006676079.1">
    <property type="nucleotide sequence ID" value="XM_006676016.1"/>
</dbReference>
<feature type="compositionally biased region" description="Polar residues" evidence="7">
    <location>
        <begin position="450"/>
        <end position="460"/>
    </location>
</feature>
<dbReference type="AlphaFoldDB" id="F4NRS7"/>
<dbReference type="GO" id="GO:0008017">
    <property type="term" value="F:microtubule binding"/>
    <property type="evidence" value="ECO:0000318"/>
    <property type="project" value="GO_Central"/>
</dbReference>
<dbReference type="GO" id="GO:0003777">
    <property type="term" value="F:microtubule motor activity"/>
    <property type="evidence" value="ECO:0000318"/>
    <property type="project" value="GO_Central"/>
</dbReference>
<dbReference type="Gene3D" id="1.10.150.280">
    <property type="entry name" value="AF1531-like domain"/>
    <property type="match status" value="1"/>
</dbReference>
<dbReference type="STRING" id="684364.F4NRS7"/>
<dbReference type="InParanoid" id="F4NRS7"/>
<dbReference type="PRINTS" id="PR00380">
    <property type="entry name" value="KINESINHEAVY"/>
</dbReference>
<dbReference type="GO" id="GO:0007018">
    <property type="term" value="P:microtubule-based movement"/>
    <property type="evidence" value="ECO:0000318"/>
    <property type="project" value="GO_Central"/>
</dbReference>
<evidence type="ECO:0000256" key="2">
    <source>
        <dbReference type="ARBA" id="ARBA00022741"/>
    </source>
</evidence>
<dbReference type="InterPro" id="IPR001752">
    <property type="entry name" value="Kinesin_motor_dom"/>
</dbReference>
<dbReference type="InterPro" id="IPR010994">
    <property type="entry name" value="RuvA_2-like"/>
</dbReference>
<dbReference type="GeneID" id="18242244"/>
<dbReference type="GO" id="GO:0005524">
    <property type="term" value="F:ATP binding"/>
    <property type="evidence" value="ECO:0007669"/>
    <property type="project" value="UniProtKB-UniRule"/>
</dbReference>
<dbReference type="EMBL" id="GL882879">
    <property type="protein sequence ID" value="EGF83368.1"/>
    <property type="molecule type" value="Genomic_DNA"/>
</dbReference>
<dbReference type="InterPro" id="IPR027417">
    <property type="entry name" value="P-loop_NTPase"/>
</dbReference>
<sequence length="662" mass="73072">MLSGGARRIPREPAAGNALSASTLTTSPAVTPLGKQAVKVVIRVRPSLAHEHNSEACITTTTNDIYITNPRNTTEQLQYTFDKVFGESDSQESVFVQVEPVILSVFSGINTTIFAYGQTGSGKTHTINGSLKAQGIIPRTISYLLNHIKENALETSISVSYLEIYNERIFDLLATGDTKSLQNLDLRENAKGNIIVSGHSSTLIRSVDDFEKLHQTALKNRSTAATNLNELSSRSHFIMQISINTTLENGKTLMSKLHIIDLAGSEDNKRTGNVGARMVESGAINKSLFVLGQVVEGMYCCIGSIYSRLQSIHHLLLISTALNKGQQRVPYRDSKITRLLQDSLGGSAIGLMIACCASGQEHYWDTYNTLNFASKSSFIKNTVVRHEIAGMFLTKPVIPQIQQSIFSGSSSASSGILTSNRKQELLEWKLRTKTTPQQSTDIQKSRQPRHSNASTVSDASDVSQFQNVQLDELVQQKVEAQVNAHLATLRAELLETNIAQPFQSSLCTTLHNDLVMEAEKAVSQGWLVDAIVAFKRALVLESPNSVEYESTLARIAKIEQLQRQEEQHRISNMTNTASEHQEVKTIHSIEQVKQDTEKVMLRIINSGSLKDIMKLKQVGKKRAEAIMNARDTYGDFMSIKDLSRAGMSETLISTVFQSNLQL</sequence>
<dbReference type="Gene3D" id="3.40.850.10">
    <property type="entry name" value="Kinesin motor domain"/>
    <property type="match status" value="1"/>
</dbReference>
<dbReference type="Pfam" id="PF00225">
    <property type="entry name" value="Kinesin"/>
    <property type="match status" value="1"/>
</dbReference>
<feature type="binding site" evidence="5">
    <location>
        <begin position="117"/>
        <end position="124"/>
    </location>
    <ligand>
        <name>ATP</name>
        <dbReference type="ChEBI" id="CHEBI:30616"/>
    </ligand>
</feature>
<evidence type="ECO:0000313" key="9">
    <source>
        <dbReference type="EMBL" id="EGF83368.1"/>
    </source>
</evidence>
<keyword evidence="4 5" id="KW-0505">Motor protein</keyword>
<evidence type="ECO:0000256" key="7">
    <source>
        <dbReference type="SAM" id="MobiDB-lite"/>
    </source>
</evidence>
<dbReference type="SMART" id="SM00129">
    <property type="entry name" value="KISc"/>
    <property type="match status" value="1"/>
</dbReference>
<dbReference type="PROSITE" id="PS50067">
    <property type="entry name" value="KINESIN_MOTOR_2"/>
    <property type="match status" value="1"/>
</dbReference>
<dbReference type="InterPro" id="IPR036961">
    <property type="entry name" value="Kinesin_motor_dom_sf"/>
</dbReference>
<dbReference type="PROSITE" id="PS00411">
    <property type="entry name" value="KINESIN_MOTOR_1"/>
    <property type="match status" value="1"/>
</dbReference>
<dbReference type="InterPro" id="IPR027640">
    <property type="entry name" value="Kinesin-like_fam"/>
</dbReference>
<evidence type="ECO:0000256" key="4">
    <source>
        <dbReference type="ARBA" id="ARBA00023175"/>
    </source>
</evidence>
<keyword evidence="1 6" id="KW-0493">Microtubule</keyword>
<dbReference type="InterPro" id="IPR019821">
    <property type="entry name" value="Kinesin_motor_CS"/>
</dbReference>
<dbReference type="GO" id="GO:0005874">
    <property type="term" value="C:microtubule"/>
    <property type="evidence" value="ECO:0000318"/>
    <property type="project" value="GO_Central"/>
</dbReference>
<feature type="region of interest" description="Disordered" evidence="7">
    <location>
        <begin position="1"/>
        <end position="20"/>
    </location>
</feature>
<dbReference type="Proteomes" id="UP000007241">
    <property type="component" value="Unassembled WGS sequence"/>
</dbReference>
<organism evidence="9 10">
    <name type="scientific">Batrachochytrium dendrobatidis (strain JAM81 / FGSC 10211)</name>
    <name type="common">Frog chytrid fungus</name>
    <dbReference type="NCBI Taxonomy" id="684364"/>
    <lineage>
        <taxon>Eukaryota</taxon>
        <taxon>Fungi</taxon>
        <taxon>Fungi incertae sedis</taxon>
        <taxon>Chytridiomycota</taxon>
        <taxon>Chytridiomycota incertae sedis</taxon>
        <taxon>Chytridiomycetes</taxon>
        <taxon>Rhizophydiales</taxon>
        <taxon>Rhizophydiales incertae sedis</taxon>
        <taxon>Batrachochytrium</taxon>
    </lineage>
</organism>
<dbReference type="HOGENOM" id="CLU_414455_0_0_1"/>
<dbReference type="PANTHER" id="PTHR47969">
    <property type="entry name" value="CHROMOSOME-ASSOCIATED KINESIN KIF4A-RELATED"/>
    <property type="match status" value="1"/>
</dbReference>
<accession>F4NRS7</accession>
<evidence type="ECO:0000256" key="3">
    <source>
        <dbReference type="ARBA" id="ARBA00022840"/>
    </source>
</evidence>
<gene>
    <name evidence="9" type="ORF">BATDEDRAFT_85876</name>
</gene>
<keyword evidence="10" id="KW-1185">Reference proteome</keyword>
<dbReference type="FunFam" id="3.40.850.10:FF:000087">
    <property type="entry name" value="Kinesin-like protein"/>
    <property type="match status" value="1"/>
</dbReference>
<protein>
    <recommendedName>
        <fullName evidence="6">Kinesin-like protein</fullName>
    </recommendedName>
</protein>
<evidence type="ECO:0000256" key="5">
    <source>
        <dbReference type="PROSITE-ProRule" id="PRU00283"/>
    </source>
</evidence>
<proteinExistence type="inferred from homology"/>
<feature type="compositionally biased region" description="Polar residues" evidence="7">
    <location>
        <begin position="433"/>
        <end position="442"/>
    </location>
</feature>
<dbReference type="GO" id="GO:0005737">
    <property type="term" value="C:cytoplasm"/>
    <property type="evidence" value="ECO:0000318"/>
    <property type="project" value="GO_Central"/>
</dbReference>
<dbReference type="OrthoDB" id="3176171at2759"/>
<feature type="region of interest" description="Disordered" evidence="7">
    <location>
        <begin position="429"/>
        <end position="460"/>
    </location>
</feature>